<dbReference type="Proteomes" id="UP000769780">
    <property type="component" value="Unassembled WGS sequence"/>
</dbReference>
<comment type="caution">
    <text evidence="5">The sequence shown here is derived from an EMBL/GenBank/DDBJ whole genome shotgun (WGS) entry which is preliminary data.</text>
</comment>
<feature type="domain" description="HTH tetR-type" evidence="4">
    <location>
        <begin position="1"/>
        <end position="61"/>
    </location>
</feature>
<evidence type="ECO:0000256" key="2">
    <source>
        <dbReference type="ARBA" id="ARBA00023125"/>
    </source>
</evidence>
<feature type="DNA-binding region" description="H-T-H motif" evidence="3">
    <location>
        <begin position="24"/>
        <end position="43"/>
    </location>
</feature>
<proteinExistence type="predicted"/>
<sequence>MVKKQLIMEKSLELFAEQGFEATSVQQITKRCGISKGAFYLSFKSKEELILALIDQFMEQFLSNIDYTVRNAKNNENLLYDFYYISFASFNKYSNFAKIFMKEQAHSVNNEMFTKLHYYYQLHEKAILAMVEKLYGDEVNEIKYDLVYCIKSFMRTYTELLLFSNTLPDLETLAQSLAEKTNILAKHMTIPYVTHGFVPLFTHPQNEEGTKEEIIRFIDQSLEEVEESIEKESLVLLKEELLTPTLSQALIKGLIENIRNHPQCIWTAYLLRNYYNF</sequence>
<evidence type="ECO:0000313" key="5">
    <source>
        <dbReference type="EMBL" id="MBY0099588.1"/>
    </source>
</evidence>
<evidence type="ECO:0000313" key="6">
    <source>
        <dbReference type="Proteomes" id="UP000769780"/>
    </source>
</evidence>
<reference evidence="5 6" key="1">
    <citation type="submission" date="2020-07" db="EMBL/GenBank/DDBJ databases">
        <title>Fungal Genomes of the International Space Station.</title>
        <authorList>
            <person name="Seuylemezian A."/>
            <person name="Singh N.K."/>
            <person name="Wood J."/>
            <person name="Venkateswaran K."/>
        </authorList>
    </citation>
    <scope>NUCLEOTIDE SEQUENCE [LARGE SCALE GENOMIC DNA]</scope>
    <source>
        <strain evidence="5 6">PL-B2</strain>
    </source>
</reference>
<keyword evidence="2 3" id="KW-0238">DNA-binding</keyword>
<dbReference type="InterPro" id="IPR050624">
    <property type="entry name" value="HTH-type_Tx_Regulator"/>
</dbReference>
<evidence type="ECO:0000256" key="1">
    <source>
        <dbReference type="ARBA" id="ARBA00022491"/>
    </source>
</evidence>
<protein>
    <submittedName>
        <fullName evidence="5">TetR/AcrR family transcriptional regulator</fullName>
    </submittedName>
</protein>
<dbReference type="Pfam" id="PF00440">
    <property type="entry name" value="TetR_N"/>
    <property type="match status" value="1"/>
</dbReference>
<dbReference type="Gene3D" id="1.10.10.60">
    <property type="entry name" value="Homeodomain-like"/>
    <property type="match status" value="1"/>
</dbReference>
<dbReference type="PRINTS" id="PR00455">
    <property type="entry name" value="HTHTETR"/>
</dbReference>
<accession>A0ABS7KBE6</accession>
<dbReference type="InterPro" id="IPR001647">
    <property type="entry name" value="HTH_TetR"/>
</dbReference>
<gene>
    <name evidence="5" type="ORF">H0185_22870</name>
</gene>
<evidence type="ECO:0000256" key="3">
    <source>
        <dbReference type="PROSITE-ProRule" id="PRU00335"/>
    </source>
</evidence>
<dbReference type="Gene3D" id="1.10.357.10">
    <property type="entry name" value="Tetracycline Repressor, domain 2"/>
    <property type="match status" value="1"/>
</dbReference>
<keyword evidence="6" id="KW-1185">Reference proteome</keyword>
<dbReference type="PANTHER" id="PTHR43479:SF22">
    <property type="entry name" value="TRANSCRIPTIONAL REGULATOR, TETR FAMILY"/>
    <property type="match status" value="1"/>
</dbReference>
<dbReference type="EMBL" id="JACWFH010000039">
    <property type="protein sequence ID" value="MBY0099588.1"/>
    <property type="molecule type" value="Genomic_DNA"/>
</dbReference>
<dbReference type="PROSITE" id="PS50977">
    <property type="entry name" value="HTH_TETR_2"/>
    <property type="match status" value="1"/>
</dbReference>
<dbReference type="PANTHER" id="PTHR43479">
    <property type="entry name" value="ACREF/ENVCD OPERON REPRESSOR-RELATED"/>
    <property type="match status" value="1"/>
</dbReference>
<name>A0ABS7KBE6_9BACI</name>
<organism evidence="5 6">
    <name type="scientific">Mesobacillus maritimus</name>
    <dbReference type="NCBI Taxonomy" id="1643336"/>
    <lineage>
        <taxon>Bacteria</taxon>
        <taxon>Bacillati</taxon>
        <taxon>Bacillota</taxon>
        <taxon>Bacilli</taxon>
        <taxon>Bacillales</taxon>
        <taxon>Bacillaceae</taxon>
        <taxon>Mesobacillus</taxon>
    </lineage>
</organism>
<evidence type="ECO:0000259" key="4">
    <source>
        <dbReference type="PROSITE" id="PS50977"/>
    </source>
</evidence>
<keyword evidence="1" id="KW-0678">Repressor</keyword>
<dbReference type="InterPro" id="IPR009057">
    <property type="entry name" value="Homeodomain-like_sf"/>
</dbReference>
<dbReference type="RefSeq" id="WP_221875825.1">
    <property type="nucleotide sequence ID" value="NZ_JACWFH010000039.1"/>
</dbReference>
<dbReference type="SUPFAM" id="SSF46689">
    <property type="entry name" value="Homeodomain-like"/>
    <property type="match status" value="1"/>
</dbReference>